<proteinExistence type="predicted"/>
<dbReference type="EMBL" id="CP036426">
    <property type="protein sequence ID" value="QDV34969.1"/>
    <property type="molecule type" value="Genomic_DNA"/>
</dbReference>
<protein>
    <recommendedName>
        <fullName evidence="3">DNA methylase</fullName>
    </recommendedName>
</protein>
<keyword evidence="2" id="KW-1185">Reference proteome</keyword>
<reference evidence="1 2" key="1">
    <citation type="submission" date="2019-02" db="EMBL/GenBank/DDBJ databases">
        <title>Deep-cultivation of Planctomycetes and their phenomic and genomic characterization uncovers novel biology.</title>
        <authorList>
            <person name="Wiegand S."/>
            <person name="Jogler M."/>
            <person name="Boedeker C."/>
            <person name="Pinto D."/>
            <person name="Vollmers J."/>
            <person name="Rivas-Marin E."/>
            <person name="Kohn T."/>
            <person name="Peeters S.H."/>
            <person name="Heuer A."/>
            <person name="Rast P."/>
            <person name="Oberbeckmann S."/>
            <person name="Bunk B."/>
            <person name="Jeske O."/>
            <person name="Meyerdierks A."/>
            <person name="Storesund J.E."/>
            <person name="Kallscheuer N."/>
            <person name="Luecker S."/>
            <person name="Lage O.M."/>
            <person name="Pohl T."/>
            <person name="Merkel B.J."/>
            <person name="Hornburger P."/>
            <person name="Mueller R.-W."/>
            <person name="Bruemmer F."/>
            <person name="Labrenz M."/>
            <person name="Spormann A.M."/>
            <person name="Op den Camp H."/>
            <person name="Overmann J."/>
            <person name="Amann R."/>
            <person name="Jetten M.S.M."/>
            <person name="Mascher T."/>
            <person name="Medema M.H."/>
            <person name="Devos D.P."/>
            <person name="Kaster A.-K."/>
            <person name="Ovreas L."/>
            <person name="Rohde M."/>
            <person name="Galperin M.Y."/>
            <person name="Jogler C."/>
        </authorList>
    </citation>
    <scope>NUCLEOTIDE SEQUENCE [LARGE SCALE GENOMIC DNA]</scope>
    <source>
        <strain evidence="1 2">ElP</strain>
    </source>
</reference>
<evidence type="ECO:0008006" key="3">
    <source>
        <dbReference type="Google" id="ProtNLM"/>
    </source>
</evidence>
<dbReference type="KEGG" id="tpla:ElP_28660"/>
<dbReference type="SUPFAM" id="SSF53335">
    <property type="entry name" value="S-adenosyl-L-methionine-dependent methyltransferases"/>
    <property type="match status" value="2"/>
</dbReference>
<dbReference type="InterPro" id="IPR029063">
    <property type="entry name" value="SAM-dependent_MTases_sf"/>
</dbReference>
<evidence type="ECO:0000313" key="2">
    <source>
        <dbReference type="Proteomes" id="UP000317835"/>
    </source>
</evidence>
<organism evidence="1 2">
    <name type="scientific">Tautonia plasticadhaerens</name>
    <dbReference type="NCBI Taxonomy" id="2527974"/>
    <lineage>
        <taxon>Bacteria</taxon>
        <taxon>Pseudomonadati</taxon>
        <taxon>Planctomycetota</taxon>
        <taxon>Planctomycetia</taxon>
        <taxon>Isosphaerales</taxon>
        <taxon>Isosphaeraceae</taxon>
        <taxon>Tautonia</taxon>
    </lineage>
</organism>
<gene>
    <name evidence="1" type="ORF">ElP_28660</name>
</gene>
<name>A0A518H2A2_9BACT</name>
<evidence type="ECO:0000313" key="1">
    <source>
        <dbReference type="EMBL" id="QDV34969.1"/>
    </source>
</evidence>
<accession>A0A518H2A2</accession>
<dbReference type="AlphaFoldDB" id="A0A518H2A2"/>
<dbReference type="Gene3D" id="3.40.50.150">
    <property type="entry name" value="Vaccinia Virus protein VP39"/>
    <property type="match status" value="1"/>
</dbReference>
<sequence length="250" mass="28065">MTTNAHLEAFRQSYRAPRYVQLPQPPRNESPVPWLTSLYHNADAGIYGNRNYRGNCSGNLIRDLILYFQPESVLDVMSGSGTAGDVCRSLGIPCYSGDLRTGLDACNAEELETATEGEVFDFAWIHPPYWRMIAYSNDPRDLSAQPTLTDFVEKLKEAMQAIWHRLSPGGKLAVLIGDYNDRELGFLPLTYLTKQAAFSLGYEQRVTDIIRFSHGSTSSRRRYNTAFIPGLHDTCVVFEKPEAVAESQSN</sequence>
<dbReference type="Proteomes" id="UP000317835">
    <property type="component" value="Chromosome"/>
</dbReference>